<gene>
    <name evidence="2" type="ORF">POL25_11150</name>
</gene>
<accession>A0ABT5DXK5</accession>
<proteinExistence type="predicted"/>
<evidence type="ECO:0000313" key="3">
    <source>
        <dbReference type="Proteomes" id="UP001221686"/>
    </source>
</evidence>
<dbReference type="Proteomes" id="UP001221686">
    <property type="component" value="Unassembled WGS sequence"/>
</dbReference>
<keyword evidence="3" id="KW-1185">Reference proteome</keyword>
<dbReference type="Gene3D" id="2.60.120.590">
    <property type="entry name" value="Alpha-ketoglutarate-dependent dioxygenase AlkB-like"/>
    <property type="match status" value="1"/>
</dbReference>
<dbReference type="RefSeq" id="WP_272085940.1">
    <property type="nucleotide sequence ID" value="NZ_JAQNDL010000001.1"/>
</dbReference>
<dbReference type="PANTHER" id="PTHR31212:SF4">
    <property type="entry name" value="ALPHA-KETOGLUTARATE-DEPENDENT DIOXYGENASE ALKB HOMOLOG 3"/>
    <property type="match status" value="1"/>
</dbReference>
<keyword evidence="2" id="KW-0560">Oxidoreductase</keyword>
<organism evidence="2 3">
    <name type="scientific">Nannocystis bainbridge</name>
    <dbReference type="NCBI Taxonomy" id="2995303"/>
    <lineage>
        <taxon>Bacteria</taxon>
        <taxon>Pseudomonadati</taxon>
        <taxon>Myxococcota</taxon>
        <taxon>Polyangia</taxon>
        <taxon>Nannocystales</taxon>
        <taxon>Nannocystaceae</taxon>
        <taxon>Nannocystis</taxon>
    </lineage>
</organism>
<dbReference type="Pfam" id="PF13532">
    <property type="entry name" value="2OG-FeII_Oxy_2"/>
    <property type="match status" value="1"/>
</dbReference>
<dbReference type="InterPro" id="IPR005123">
    <property type="entry name" value="Oxoglu/Fe-dep_dioxygenase_dom"/>
</dbReference>
<dbReference type="EMBL" id="JAQNDL010000001">
    <property type="protein sequence ID" value="MDC0717453.1"/>
    <property type="molecule type" value="Genomic_DNA"/>
</dbReference>
<dbReference type="SUPFAM" id="SSF51197">
    <property type="entry name" value="Clavaminate synthase-like"/>
    <property type="match status" value="1"/>
</dbReference>
<evidence type="ECO:0000313" key="2">
    <source>
        <dbReference type="EMBL" id="MDC0717453.1"/>
    </source>
</evidence>
<reference evidence="2 3" key="1">
    <citation type="submission" date="2022-11" db="EMBL/GenBank/DDBJ databases">
        <title>Minimal conservation of predation-associated metabolite biosynthetic gene clusters underscores biosynthetic potential of Myxococcota including descriptions for ten novel species: Archangium lansinium sp. nov., Myxococcus landrumus sp. nov., Nannocystis bai.</title>
        <authorList>
            <person name="Ahearne A."/>
            <person name="Stevens C."/>
            <person name="Dowd S."/>
        </authorList>
    </citation>
    <scope>NUCLEOTIDE SEQUENCE [LARGE SCALE GENOMIC DNA]</scope>
    <source>
        <strain evidence="2 3">BB15-2</strain>
    </source>
</reference>
<evidence type="ECO:0000259" key="1">
    <source>
        <dbReference type="PROSITE" id="PS51471"/>
    </source>
</evidence>
<comment type="caution">
    <text evidence="2">The sequence shown here is derived from an EMBL/GenBank/DDBJ whole genome shotgun (WGS) entry which is preliminary data.</text>
</comment>
<dbReference type="InterPro" id="IPR027450">
    <property type="entry name" value="AlkB-like"/>
</dbReference>
<dbReference type="PANTHER" id="PTHR31212">
    <property type="entry name" value="ALPHA-KETOGLUTARATE-DEPENDENT DIOXYGENASE ALKB HOMOLOG 3"/>
    <property type="match status" value="1"/>
</dbReference>
<feature type="domain" description="Fe2OG dioxygenase" evidence="1">
    <location>
        <begin position="98"/>
        <end position="195"/>
    </location>
</feature>
<protein>
    <submittedName>
        <fullName evidence="2">Alpha-ketoglutarate-dependent dioxygenase AlkB</fullName>
    </submittedName>
</protein>
<dbReference type="InterPro" id="IPR037151">
    <property type="entry name" value="AlkB-like_sf"/>
</dbReference>
<keyword evidence="2" id="KW-0223">Dioxygenase</keyword>
<dbReference type="InterPro" id="IPR032854">
    <property type="entry name" value="ALKBH3"/>
</dbReference>
<dbReference type="PROSITE" id="PS51471">
    <property type="entry name" value="FE2OG_OXY"/>
    <property type="match status" value="1"/>
</dbReference>
<name>A0ABT5DXK5_9BACT</name>
<sequence length="197" mass="22140">MSQIIIADADGAIVEYDPGFLDPGPRSALLAELAQVQDRFDRDRVRMYGKTLDSPRLVCAFGDDGLHYRYAGVDRTTHPWPPHLRAARDRIADLCGHPFNYALVNLYRDGDDYIGWHADKVSDLAPGSAIASLSLGAARPFQLRHKQQDIEHEVLLASGSLLVMRGTTQQFYKHALPRRRGVTESRFNVTFRHVRAS</sequence>
<dbReference type="GO" id="GO:0051213">
    <property type="term" value="F:dioxygenase activity"/>
    <property type="evidence" value="ECO:0007669"/>
    <property type="project" value="UniProtKB-KW"/>
</dbReference>